<gene>
    <name evidence="1" type="ORF">LY79DRAFT_570108</name>
</gene>
<sequence length="82" mass="9103">MATTGPFASTQVMMDYFSRATGQEHTGDELESLMAPRKIGDVLVLPREGFGWLAHEHTHSKGDPSILVEHLFIASWRQSHPG</sequence>
<proteinExistence type="predicted"/>
<dbReference type="GO" id="GO:0000136">
    <property type="term" value="C:mannan polymerase complex"/>
    <property type="evidence" value="ECO:0007669"/>
    <property type="project" value="TreeGrafter"/>
</dbReference>
<dbReference type="PANTHER" id="PTHR31834:SF1">
    <property type="entry name" value="INITIATION-SPECIFIC ALPHA-1,6-MANNOSYLTRANSFERASE"/>
    <property type="match status" value="1"/>
</dbReference>
<accession>A0AAD8UZ16</accession>
<keyword evidence="2" id="KW-1185">Reference proteome</keyword>
<dbReference type="InterPro" id="IPR039367">
    <property type="entry name" value="Och1-like"/>
</dbReference>
<name>A0AAD8UZ16_9PEZI</name>
<organism evidence="1 2">
    <name type="scientific">Colletotrichum navitas</name>
    <dbReference type="NCBI Taxonomy" id="681940"/>
    <lineage>
        <taxon>Eukaryota</taxon>
        <taxon>Fungi</taxon>
        <taxon>Dikarya</taxon>
        <taxon>Ascomycota</taxon>
        <taxon>Pezizomycotina</taxon>
        <taxon>Sordariomycetes</taxon>
        <taxon>Hypocreomycetidae</taxon>
        <taxon>Glomerellales</taxon>
        <taxon>Glomerellaceae</taxon>
        <taxon>Colletotrichum</taxon>
        <taxon>Colletotrichum graminicola species complex</taxon>
    </lineage>
</organism>
<dbReference type="GO" id="GO:0000009">
    <property type="term" value="F:alpha-1,6-mannosyltransferase activity"/>
    <property type="evidence" value="ECO:0007669"/>
    <property type="project" value="InterPro"/>
</dbReference>
<dbReference type="EMBL" id="JAHLJV010000107">
    <property type="protein sequence ID" value="KAK1570302.1"/>
    <property type="molecule type" value="Genomic_DNA"/>
</dbReference>
<evidence type="ECO:0000313" key="2">
    <source>
        <dbReference type="Proteomes" id="UP001230504"/>
    </source>
</evidence>
<dbReference type="RefSeq" id="XP_060408438.1">
    <property type="nucleotide sequence ID" value="XM_060559119.1"/>
</dbReference>
<dbReference type="PANTHER" id="PTHR31834">
    <property type="entry name" value="INITIATION-SPECIFIC ALPHA-1,6-MANNOSYLTRANSFERASE"/>
    <property type="match status" value="1"/>
</dbReference>
<reference evidence="1" key="1">
    <citation type="submission" date="2021-06" db="EMBL/GenBank/DDBJ databases">
        <title>Comparative genomics, transcriptomics and evolutionary studies reveal genomic signatures of adaptation to plant cell wall in hemibiotrophic fungi.</title>
        <authorList>
            <consortium name="DOE Joint Genome Institute"/>
            <person name="Baroncelli R."/>
            <person name="Diaz J.F."/>
            <person name="Benocci T."/>
            <person name="Peng M."/>
            <person name="Battaglia E."/>
            <person name="Haridas S."/>
            <person name="Andreopoulos W."/>
            <person name="Labutti K."/>
            <person name="Pangilinan J."/>
            <person name="Floch G.L."/>
            <person name="Makela M.R."/>
            <person name="Henrissat B."/>
            <person name="Grigoriev I.V."/>
            <person name="Crouch J.A."/>
            <person name="De Vries R.P."/>
            <person name="Sukno S.A."/>
            <person name="Thon M.R."/>
        </authorList>
    </citation>
    <scope>NUCLEOTIDE SEQUENCE</scope>
    <source>
        <strain evidence="1">CBS 125086</strain>
    </source>
</reference>
<dbReference type="GeneID" id="85443359"/>
<evidence type="ECO:0000313" key="1">
    <source>
        <dbReference type="EMBL" id="KAK1570302.1"/>
    </source>
</evidence>
<comment type="caution">
    <text evidence="1">The sequence shown here is derived from an EMBL/GenBank/DDBJ whole genome shotgun (WGS) entry which is preliminary data.</text>
</comment>
<dbReference type="AlphaFoldDB" id="A0AAD8UZ16"/>
<dbReference type="Proteomes" id="UP001230504">
    <property type="component" value="Unassembled WGS sequence"/>
</dbReference>
<protein>
    <submittedName>
        <fullName evidence="1">Uncharacterized protein</fullName>
    </submittedName>
</protein>
<dbReference type="GO" id="GO:0006487">
    <property type="term" value="P:protein N-linked glycosylation"/>
    <property type="evidence" value="ECO:0007669"/>
    <property type="project" value="TreeGrafter"/>
</dbReference>